<dbReference type="Gene3D" id="2.40.30.170">
    <property type="match status" value="1"/>
</dbReference>
<feature type="chain" id="PRO_5011677984" evidence="2">
    <location>
        <begin position="24"/>
        <end position="334"/>
    </location>
</feature>
<dbReference type="EMBL" id="FNAV01000002">
    <property type="protein sequence ID" value="SDE24448.1"/>
    <property type="molecule type" value="Genomic_DNA"/>
</dbReference>
<dbReference type="OrthoDB" id="9778236at2"/>
<gene>
    <name evidence="3" type="ORF">SAMN04488105_10273</name>
</gene>
<keyword evidence="2" id="KW-0732">Signal</keyword>
<dbReference type="PANTHER" id="PTHR30438">
    <property type="entry name" value="36 KDA ANTIGEN-RELATED"/>
    <property type="match status" value="1"/>
</dbReference>
<protein>
    <submittedName>
        <fullName evidence="3">HlyD family secretion protein</fullName>
    </submittedName>
</protein>
<feature type="signal peptide" evidence="2">
    <location>
        <begin position="1"/>
        <end position="23"/>
    </location>
</feature>
<keyword evidence="4" id="KW-1185">Reference proteome</keyword>
<feature type="coiled-coil region" evidence="1">
    <location>
        <begin position="94"/>
        <end position="121"/>
    </location>
</feature>
<keyword evidence="1" id="KW-0175">Coiled coil</keyword>
<sequence>MPLSPRPLLFALALIAAAGPVLAQSRFETLLARFGGQDRYEGIASSNGRIEAQSVDIATKYAGRVTEIMAEEGEIVDAGTVLAQLDDREARAQLLAAQATVQQARASKQMAEANVMQAQSARDVAKTSFDRVERLHTDGHASQSALDDATNSLNSARASLASAEAQVANSDATIAAAEADVERLKIALDDMTIRAPIRGRILYRLREPGEVLAAGSAVFTLLDLTNVYMNIYLPAPVVGLLSTNDEARMVLDPISDYVVPARVSFISPQAQFTPKSVETEKEREELVFRVKLTVPRDLLAQFENMVKSGVRGIGFVRSDPGAEWPADLAVNVPE</sequence>
<dbReference type="Gene3D" id="2.40.50.100">
    <property type="match status" value="1"/>
</dbReference>
<dbReference type="RefSeq" id="WP_089955047.1">
    <property type="nucleotide sequence ID" value="NZ_FNAV01000002.1"/>
</dbReference>
<dbReference type="GO" id="GO:0005886">
    <property type="term" value="C:plasma membrane"/>
    <property type="evidence" value="ECO:0007669"/>
    <property type="project" value="TreeGrafter"/>
</dbReference>
<dbReference type="SUPFAM" id="SSF111369">
    <property type="entry name" value="HlyD-like secretion proteins"/>
    <property type="match status" value="2"/>
</dbReference>
<dbReference type="Gene3D" id="1.10.287.470">
    <property type="entry name" value="Helix hairpin bin"/>
    <property type="match status" value="1"/>
</dbReference>
<dbReference type="Proteomes" id="UP000198994">
    <property type="component" value="Unassembled WGS sequence"/>
</dbReference>
<evidence type="ECO:0000313" key="3">
    <source>
        <dbReference type="EMBL" id="SDE24448.1"/>
    </source>
</evidence>
<organism evidence="3 4">
    <name type="scientific">Salipiger thiooxidans</name>
    <dbReference type="NCBI Taxonomy" id="282683"/>
    <lineage>
        <taxon>Bacteria</taxon>
        <taxon>Pseudomonadati</taxon>
        <taxon>Pseudomonadota</taxon>
        <taxon>Alphaproteobacteria</taxon>
        <taxon>Rhodobacterales</taxon>
        <taxon>Roseobacteraceae</taxon>
        <taxon>Salipiger</taxon>
    </lineage>
</organism>
<accession>A0A1G7BBE0</accession>
<dbReference type="STRING" id="282683.SAMN04488105_10273"/>
<name>A0A1G7BBE0_9RHOB</name>
<proteinExistence type="predicted"/>
<reference evidence="4" key="1">
    <citation type="submission" date="2016-10" db="EMBL/GenBank/DDBJ databases">
        <authorList>
            <person name="Varghese N."/>
            <person name="Submissions S."/>
        </authorList>
    </citation>
    <scope>NUCLEOTIDE SEQUENCE [LARGE SCALE GENOMIC DNA]</scope>
    <source>
        <strain evidence="4">DSM 10146</strain>
    </source>
</reference>
<dbReference type="PANTHER" id="PTHR30438:SF2">
    <property type="entry name" value="MEMBRANE PROTEIN"/>
    <property type="match status" value="1"/>
</dbReference>
<evidence type="ECO:0000256" key="1">
    <source>
        <dbReference type="SAM" id="Coils"/>
    </source>
</evidence>
<feature type="coiled-coil region" evidence="1">
    <location>
        <begin position="146"/>
        <end position="194"/>
    </location>
</feature>
<evidence type="ECO:0000256" key="2">
    <source>
        <dbReference type="SAM" id="SignalP"/>
    </source>
</evidence>
<evidence type="ECO:0000313" key="4">
    <source>
        <dbReference type="Proteomes" id="UP000198994"/>
    </source>
</evidence>
<dbReference type="AlphaFoldDB" id="A0A1G7BBE0"/>